<dbReference type="Gene3D" id="3.30.200.20">
    <property type="entry name" value="Phosphorylase Kinase, domain 1"/>
    <property type="match status" value="1"/>
</dbReference>
<dbReference type="PROSITE" id="PS50011">
    <property type="entry name" value="PROTEIN_KINASE_DOM"/>
    <property type="match status" value="1"/>
</dbReference>
<keyword evidence="5" id="KW-0433">Leucine-rich repeat</keyword>
<evidence type="ECO:0000256" key="16">
    <source>
        <dbReference type="ARBA" id="ARBA00023180"/>
    </source>
</evidence>
<feature type="chain" id="PRO_5042147527" description="non-specific serine/threonine protein kinase" evidence="21">
    <location>
        <begin position="24"/>
        <end position="952"/>
    </location>
</feature>
<evidence type="ECO:0000259" key="22">
    <source>
        <dbReference type="PROSITE" id="PS50011"/>
    </source>
</evidence>
<keyword evidence="12" id="KW-0067">ATP-binding</keyword>
<dbReference type="InterPro" id="IPR001611">
    <property type="entry name" value="Leu-rich_rpt"/>
</dbReference>
<keyword evidence="8 21" id="KW-0732">Signal</keyword>
<dbReference type="Gene3D" id="2.60.120.430">
    <property type="entry name" value="Galactose-binding lectin"/>
    <property type="match status" value="1"/>
</dbReference>
<dbReference type="GO" id="GO:0005524">
    <property type="term" value="F:ATP binding"/>
    <property type="evidence" value="ECO:0007669"/>
    <property type="project" value="UniProtKB-KW"/>
</dbReference>
<evidence type="ECO:0000256" key="21">
    <source>
        <dbReference type="SAM" id="SignalP"/>
    </source>
</evidence>
<dbReference type="FunFam" id="3.80.10.10:FF:000452">
    <property type="entry name" value="Probable LRR receptor-like serine/threonine-protein kinase RFK1"/>
    <property type="match status" value="1"/>
</dbReference>
<dbReference type="FunFam" id="3.30.200.20:FF:000217">
    <property type="entry name" value="probable LRR receptor-like serine/threonine-protein kinase At1g53430"/>
    <property type="match status" value="1"/>
</dbReference>
<dbReference type="FunFam" id="2.60.120.430:FF:000004">
    <property type="entry name" value="Putative leucine-rich repeat receptor-like serine/threonine-protein kinase"/>
    <property type="match status" value="1"/>
</dbReference>
<evidence type="ECO:0000256" key="15">
    <source>
        <dbReference type="ARBA" id="ARBA00023170"/>
    </source>
</evidence>
<evidence type="ECO:0000256" key="8">
    <source>
        <dbReference type="ARBA" id="ARBA00022729"/>
    </source>
</evidence>
<dbReference type="InterPro" id="IPR000719">
    <property type="entry name" value="Prot_kinase_dom"/>
</dbReference>
<evidence type="ECO:0000256" key="19">
    <source>
        <dbReference type="SAM" id="MobiDB-lite"/>
    </source>
</evidence>
<evidence type="ECO:0000256" key="18">
    <source>
        <dbReference type="ARBA" id="ARBA00048679"/>
    </source>
</evidence>
<dbReference type="Pfam" id="PF11721">
    <property type="entry name" value="Malectin"/>
    <property type="match status" value="1"/>
</dbReference>
<dbReference type="FunFam" id="3.80.10.10:FF:000433">
    <property type="entry name" value="Putative LRR receptor-like serine/threonine-protein kinase isoform A"/>
    <property type="match status" value="1"/>
</dbReference>
<evidence type="ECO:0000256" key="17">
    <source>
        <dbReference type="ARBA" id="ARBA00047899"/>
    </source>
</evidence>
<keyword evidence="16" id="KW-0325">Glycoprotein</keyword>
<evidence type="ECO:0000256" key="2">
    <source>
        <dbReference type="ARBA" id="ARBA00012513"/>
    </source>
</evidence>
<dbReference type="InterPro" id="IPR021720">
    <property type="entry name" value="Malectin_dom"/>
</dbReference>
<dbReference type="Gene3D" id="1.10.510.10">
    <property type="entry name" value="Transferase(Phosphotransferase) domain 1"/>
    <property type="match status" value="1"/>
</dbReference>
<sequence length="952" mass="106089">MLSTNAFVSWILVLSCFRLLNFAVPQVPKEEVDVLQQIVTAMGAKFWKFNANLCDIELVGVTQIAPSGSEGYVDCDCTYENNTVCHVTKIVLKSYNLPGILSPEIVKLPYLRDIDFAYNLLTGTIPIEWASTRLNSVSLLVNLLSGKLPEELGNITTLTYLSLEVNQFSGSIPSELGKLINLKTLVLSSNQFTGNLPTSFSELINLDDFRINDNNFSGPIPEFIQNWKRLTHLEMHASGLEGPIPSSISFLTMLTALRISDIKGPTQGFPVLRSTTSIVTLVLRNCNISGKIPAYVWKFRVLQMLDVSFNKLVGNIPYDIARNLKVVFVTGNMLSGNIPDALLKDGSNIDLSYNNFTLEGPDQSACRSNINQNLNLFKSSATVNPLQQMLPCTRNVDCPRYKCSFHVNCGGGNLEIKESNRKVTYEGDVGGDSARFLSTSSYWGFTSSGEFMDQPDNQNSRSTRTTSTANLSELYCTARLSPLSLTYYHYCLENGSYSVNLHFAEILFTNDSTYYKLGKRMFDIYIQEKLVWKDFNIEDEARGAQTPVTKPFNVTVSNNILEIRFYWASKGTTRIPNRGDYGSIISAISVIPNFKICSNGGKNNLTVYVSVGVVAVCLIFSIFGFLRWKGCLKGRKRKDFEGLELQTVSFTLKQIKVATNNFDPMNKIGEGGFGPVYKGQLSNGTVTAVKQLSSKSRQGNREFLNEIGMISCLQHPNLVKLLGFCIEGDQLILLYEYMENNSLAHVLFGSEESQLMLDWPTRLNEEEKTHIITRVAGTIGYMAPEYAQWGHLTNKADVYSFGVVLLEIISGKSNNTYMPSSNYTCLLDMACHLQETNYIDKLLDKRLGSQVNPEEVERTAKVAVLCTNSTASVRPTMSEVVQMLEGHMAIPDVPHEGNDMRFKTIKGLNQEWQKRSSSESQTQKPTIVQTDAEVSTPITESLNPNLNVTTTC</sequence>
<evidence type="ECO:0000256" key="12">
    <source>
        <dbReference type="ARBA" id="ARBA00022840"/>
    </source>
</evidence>
<dbReference type="Pfam" id="PF00560">
    <property type="entry name" value="LRR_1"/>
    <property type="match status" value="2"/>
</dbReference>
<evidence type="ECO:0000256" key="9">
    <source>
        <dbReference type="ARBA" id="ARBA00022737"/>
    </source>
</evidence>
<evidence type="ECO:0000256" key="13">
    <source>
        <dbReference type="ARBA" id="ARBA00022989"/>
    </source>
</evidence>
<evidence type="ECO:0000256" key="10">
    <source>
        <dbReference type="ARBA" id="ARBA00022741"/>
    </source>
</evidence>
<dbReference type="PANTHER" id="PTHR48006">
    <property type="entry name" value="LEUCINE-RICH REPEAT-CONTAINING PROTEIN DDB_G0281931-RELATED"/>
    <property type="match status" value="1"/>
</dbReference>
<protein>
    <recommendedName>
        <fullName evidence="2">non-specific serine/threonine protein kinase</fullName>
        <ecNumber evidence="2">2.7.11.1</ecNumber>
    </recommendedName>
</protein>
<dbReference type="InterPro" id="IPR032675">
    <property type="entry name" value="LRR_dom_sf"/>
</dbReference>
<dbReference type="SUPFAM" id="SSF52058">
    <property type="entry name" value="L domain-like"/>
    <property type="match status" value="1"/>
</dbReference>
<organism evidence="23 24">
    <name type="scientific">Fraxinus pennsylvanica</name>
    <dbReference type="NCBI Taxonomy" id="56036"/>
    <lineage>
        <taxon>Eukaryota</taxon>
        <taxon>Viridiplantae</taxon>
        <taxon>Streptophyta</taxon>
        <taxon>Embryophyta</taxon>
        <taxon>Tracheophyta</taxon>
        <taxon>Spermatophyta</taxon>
        <taxon>Magnoliopsida</taxon>
        <taxon>eudicotyledons</taxon>
        <taxon>Gunneridae</taxon>
        <taxon>Pentapetalae</taxon>
        <taxon>asterids</taxon>
        <taxon>lamiids</taxon>
        <taxon>Lamiales</taxon>
        <taxon>Oleaceae</taxon>
        <taxon>Oleeae</taxon>
        <taxon>Fraxinus</taxon>
    </lineage>
</organism>
<keyword evidence="7 20" id="KW-0812">Transmembrane</keyword>
<dbReference type="Gene3D" id="3.80.10.10">
    <property type="entry name" value="Ribonuclease Inhibitor"/>
    <property type="match status" value="3"/>
</dbReference>
<feature type="signal peptide" evidence="21">
    <location>
        <begin position="1"/>
        <end position="23"/>
    </location>
</feature>
<dbReference type="SUPFAM" id="SSF56112">
    <property type="entry name" value="Protein kinase-like (PK-like)"/>
    <property type="match status" value="1"/>
</dbReference>
<keyword evidence="11" id="KW-0418">Kinase</keyword>
<keyword evidence="10" id="KW-0547">Nucleotide-binding</keyword>
<evidence type="ECO:0000256" key="4">
    <source>
        <dbReference type="ARBA" id="ARBA00022553"/>
    </source>
</evidence>
<dbReference type="GO" id="GO:0004674">
    <property type="term" value="F:protein serine/threonine kinase activity"/>
    <property type="evidence" value="ECO:0007669"/>
    <property type="project" value="UniProtKB-KW"/>
</dbReference>
<feature type="region of interest" description="Disordered" evidence="19">
    <location>
        <begin position="912"/>
        <end position="933"/>
    </location>
</feature>
<feature type="transmembrane region" description="Helical" evidence="20">
    <location>
        <begin position="605"/>
        <end position="628"/>
    </location>
</feature>
<keyword evidence="15" id="KW-0675">Receptor</keyword>
<keyword evidence="4" id="KW-0597">Phosphoprotein</keyword>
<dbReference type="PANTHER" id="PTHR48006:SF72">
    <property type="entry name" value="LRR RECEPTOR-LIKE SERINE_THREONINE-PROTEIN KINASE RFK1-RELATED"/>
    <property type="match status" value="1"/>
</dbReference>
<keyword evidence="13 20" id="KW-1133">Transmembrane helix</keyword>
<feature type="compositionally biased region" description="Polar residues" evidence="19">
    <location>
        <begin position="918"/>
        <end position="933"/>
    </location>
</feature>
<evidence type="ECO:0000313" key="24">
    <source>
        <dbReference type="Proteomes" id="UP000834106"/>
    </source>
</evidence>
<dbReference type="GO" id="GO:0016020">
    <property type="term" value="C:membrane"/>
    <property type="evidence" value="ECO:0007669"/>
    <property type="project" value="UniProtKB-SubCell"/>
</dbReference>
<evidence type="ECO:0000256" key="20">
    <source>
        <dbReference type="SAM" id="Phobius"/>
    </source>
</evidence>
<evidence type="ECO:0000256" key="7">
    <source>
        <dbReference type="ARBA" id="ARBA00022692"/>
    </source>
</evidence>
<keyword evidence="9" id="KW-0677">Repeat</keyword>
<evidence type="ECO:0000256" key="11">
    <source>
        <dbReference type="ARBA" id="ARBA00022777"/>
    </source>
</evidence>
<feature type="domain" description="Protein kinase" evidence="22">
    <location>
        <begin position="662"/>
        <end position="952"/>
    </location>
</feature>
<dbReference type="InterPro" id="IPR051824">
    <property type="entry name" value="LRR_Rcpt-Like_S/T_Kinase"/>
</dbReference>
<keyword evidence="6" id="KW-0808">Transferase</keyword>
<evidence type="ECO:0000256" key="6">
    <source>
        <dbReference type="ARBA" id="ARBA00022679"/>
    </source>
</evidence>
<evidence type="ECO:0000256" key="3">
    <source>
        <dbReference type="ARBA" id="ARBA00022527"/>
    </source>
</evidence>
<dbReference type="Pfam" id="PF07714">
    <property type="entry name" value="PK_Tyr_Ser-Thr"/>
    <property type="match status" value="1"/>
</dbReference>
<dbReference type="InterPro" id="IPR001245">
    <property type="entry name" value="Ser-Thr/Tyr_kinase_cat_dom"/>
</dbReference>
<dbReference type="EMBL" id="OU503039">
    <property type="protein sequence ID" value="CAI9760141.1"/>
    <property type="molecule type" value="Genomic_DNA"/>
</dbReference>
<evidence type="ECO:0000256" key="5">
    <source>
        <dbReference type="ARBA" id="ARBA00022614"/>
    </source>
</evidence>
<dbReference type="InterPro" id="IPR011009">
    <property type="entry name" value="Kinase-like_dom_sf"/>
</dbReference>
<keyword evidence="24" id="KW-1185">Reference proteome</keyword>
<evidence type="ECO:0000313" key="23">
    <source>
        <dbReference type="EMBL" id="CAI9760141.1"/>
    </source>
</evidence>
<evidence type="ECO:0000256" key="14">
    <source>
        <dbReference type="ARBA" id="ARBA00023136"/>
    </source>
</evidence>
<comment type="subcellular location">
    <subcellularLocation>
        <location evidence="1">Membrane</location>
        <topology evidence="1">Single-pass type I membrane protein</topology>
    </subcellularLocation>
</comment>
<dbReference type="AlphaFoldDB" id="A0AAD1YZ28"/>
<gene>
    <name evidence="23" type="ORF">FPE_LOCUS7571</name>
</gene>
<comment type="catalytic activity">
    <reaction evidence="18">
        <text>L-seryl-[protein] + ATP = O-phospho-L-seryl-[protein] + ADP + H(+)</text>
        <dbReference type="Rhea" id="RHEA:17989"/>
        <dbReference type="Rhea" id="RHEA-COMP:9863"/>
        <dbReference type="Rhea" id="RHEA-COMP:11604"/>
        <dbReference type="ChEBI" id="CHEBI:15378"/>
        <dbReference type="ChEBI" id="CHEBI:29999"/>
        <dbReference type="ChEBI" id="CHEBI:30616"/>
        <dbReference type="ChEBI" id="CHEBI:83421"/>
        <dbReference type="ChEBI" id="CHEBI:456216"/>
        <dbReference type="EC" id="2.7.11.1"/>
    </reaction>
</comment>
<evidence type="ECO:0000256" key="1">
    <source>
        <dbReference type="ARBA" id="ARBA00004479"/>
    </source>
</evidence>
<keyword evidence="14 20" id="KW-0472">Membrane</keyword>
<reference evidence="23" key="1">
    <citation type="submission" date="2023-05" db="EMBL/GenBank/DDBJ databases">
        <authorList>
            <person name="Huff M."/>
        </authorList>
    </citation>
    <scope>NUCLEOTIDE SEQUENCE</scope>
</reference>
<dbReference type="Proteomes" id="UP000834106">
    <property type="component" value="Chromosome 4"/>
</dbReference>
<name>A0AAD1YZ28_9LAMI</name>
<comment type="catalytic activity">
    <reaction evidence="17">
        <text>L-threonyl-[protein] + ATP = O-phospho-L-threonyl-[protein] + ADP + H(+)</text>
        <dbReference type="Rhea" id="RHEA:46608"/>
        <dbReference type="Rhea" id="RHEA-COMP:11060"/>
        <dbReference type="Rhea" id="RHEA-COMP:11605"/>
        <dbReference type="ChEBI" id="CHEBI:15378"/>
        <dbReference type="ChEBI" id="CHEBI:30013"/>
        <dbReference type="ChEBI" id="CHEBI:30616"/>
        <dbReference type="ChEBI" id="CHEBI:61977"/>
        <dbReference type="ChEBI" id="CHEBI:456216"/>
        <dbReference type="EC" id="2.7.11.1"/>
    </reaction>
</comment>
<keyword evidence="3" id="KW-0723">Serine/threonine-protein kinase</keyword>
<dbReference type="EC" id="2.7.11.1" evidence="2"/>
<proteinExistence type="predicted"/>
<accession>A0AAD1YZ28</accession>